<dbReference type="InterPro" id="IPR013658">
    <property type="entry name" value="SGL"/>
</dbReference>
<name>A0ABQ9HW14_9NEOP</name>
<keyword evidence="12" id="KW-0378">Hydrolase</keyword>
<dbReference type="InterPro" id="IPR011042">
    <property type="entry name" value="6-blade_b-propeller_TolB-like"/>
</dbReference>
<dbReference type="Proteomes" id="UP001159363">
    <property type="component" value="Chromosome 3"/>
</dbReference>
<comment type="catalytic activity">
    <reaction evidence="1">
        <text>D-glucono-1,5-lactone + H2O = D-gluconate + H(+)</text>
        <dbReference type="Rhea" id="RHEA:10440"/>
        <dbReference type="ChEBI" id="CHEBI:15377"/>
        <dbReference type="ChEBI" id="CHEBI:15378"/>
        <dbReference type="ChEBI" id="CHEBI:16217"/>
        <dbReference type="ChEBI" id="CHEBI:18391"/>
        <dbReference type="EC" id="3.1.1.17"/>
    </reaction>
</comment>
<evidence type="ECO:0000256" key="7">
    <source>
        <dbReference type="ARBA" id="ARBA00008853"/>
    </source>
</evidence>
<evidence type="ECO:0000256" key="1">
    <source>
        <dbReference type="ARBA" id="ARBA00001589"/>
    </source>
</evidence>
<dbReference type="Gene3D" id="2.120.10.30">
    <property type="entry name" value="TolB, C-terminal domain"/>
    <property type="match status" value="1"/>
</dbReference>
<dbReference type="EC" id="3.1.1.17" evidence="8"/>
<evidence type="ECO:0000256" key="13">
    <source>
        <dbReference type="ARBA" id="ARBA00022837"/>
    </source>
</evidence>
<comment type="cofactor">
    <cofactor evidence="2">
        <name>Ca(2+)</name>
        <dbReference type="ChEBI" id="CHEBI:29108"/>
    </cofactor>
</comment>
<comment type="cofactor">
    <cofactor evidence="5">
        <name>Zn(2+)</name>
        <dbReference type="ChEBI" id="CHEBI:29105"/>
    </cofactor>
</comment>
<evidence type="ECO:0000313" key="17">
    <source>
        <dbReference type="EMBL" id="KAJ8888250.1"/>
    </source>
</evidence>
<keyword evidence="15" id="KW-0472">Membrane</keyword>
<evidence type="ECO:0000256" key="3">
    <source>
        <dbReference type="ARBA" id="ARBA00001936"/>
    </source>
</evidence>
<dbReference type="PANTHER" id="PTHR10907">
    <property type="entry name" value="REGUCALCIN"/>
    <property type="match status" value="1"/>
</dbReference>
<dbReference type="InterPro" id="IPR008367">
    <property type="entry name" value="Regucalcin"/>
</dbReference>
<keyword evidence="18" id="KW-1185">Reference proteome</keyword>
<keyword evidence="11" id="KW-0479">Metal-binding</keyword>
<dbReference type="InterPro" id="IPR005511">
    <property type="entry name" value="SMP-30"/>
</dbReference>
<evidence type="ECO:0000256" key="12">
    <source>
        <dbReference type="ARBA" id="ARBA00022801"/>
    </source>
</evidence>
<evidence type="ECO:0000256" key="10">
    <source>
        <dbReference type="ARBA" id="ARBA00022490"/>
    </source>
</evidence>
<evidence type="ECO:0000259" key="16">
    <source>
        <dbReference type="Pfam" id="PF08450"/>
    </source>
</evidence>
<evidence type="ECO:0000256" key="5">
    <source>
        <dbReference type="ARBA" id="ARBA00001947"/>
    </source>
</evidence>
<comment type="cofactor">
    <cofactor evidence="3">
        <name>Mn(2+)</name>
        <dbReference type="ChEBI" id="CHEBI:29035"/>
    </cofactor>
</comment>
<dbReference type="SUPFAM" id="SSF63829">
    <property type="entry name" value="Calcium-dependent phosphotriesterase"/>
    <property type="match status" value="1"/>
</dbReference>
<feature type="domain" description="SMP-30/Gluconolactonase/LRE-like region" evidence="16">
    <location>
        <begin position="111"/>
        <end position="371"/>
    </location>
</feature>
<evidence type="ECO:0000313" key="18">
    <source>
        <dbReference type="Proteomes" id="UP001159363"/>
    </source>
</evidence>
<sequence length="413" mass="45181">MMTGAFALIRPRLLVFSTPSGAGVHLHLLLFRLLFSHGHLLPTCPLSQDDRVRLWRALVLPVLTYTTVVWAYEPVHVLQSIIAAPYGTHRYWNGCLSQVNISQVVAPLQHSEGPHWDEEKGILFYVDIAQHLVNRYDPASGEYTRIQFVAEGGPVTLIIPVKNSTDQFVATRGLDLVLFEWDGRNSTEPIKPLVMASVEADKPGNRFNDGKADTTGRIWAGTMGPEPTVGDVVMYQGDLYSLNPNSSACVPHVPNASVSNGLAWNADNKVFYWVDSPTQKVAAFDFDVSTAQIDNRRTVFDFTKHGLKGVPDGMTIDNDGNLWVACFSCGKVVHVDPRTQNLLSTIAMPASQVTSVMFGGPELDTLYVTTSSFGLSEEELKQQPMAGSVFSITGLGVKALAPANKAVVAEPYH</sequence>
<evidence type="ECO:0000256" key="14">
    <source>
        <dbReference type="ARBA" id="ARBA00032464"/>
    </source>
</evidence>
<evidence type="ECO:0000256" key="8">
    <source>
        <dbReference type="ARBA" id="ARBA00013227"/>
    </source>
</evidence>
<evidence type="ECO:0000256" key="2">
    <source>
        <dbReference type="ARBA" id="ARBA00001913"/>
    </source>
</evidence>
<evidence type="ECO:0000256" key="6">
    <source>
        <dbReference type="ARBA" id="ARBA00004496"/>
    </source>
</evidence>
<reference evidence="17 18" key="1">
    <citation type="submission" date="2023-02" db="EMBL/GenBank/DDBJ databases">
        <title>LHISI_Scaffold_Assembly.</title>
        <authorList>
            <person name="Stuart O.P."/>
            <person name="Cleave R."/>
            <person name="Magrath M.J.L."/>
            <person name="Mikheyev A.S."/>
        </authorList>
    </citation>
    <scope>NUCLEOTIDE SEQUENCE [LARGE SCALE GENOMIC DNA]</scope>
    <source>
        <strain evidence="17">Daus_M_001</strain>
        <tissue evidence="17">Leg muscle</tissue>
    </source>
</reference>
<dbReference type="Pfam" id="PF08450">
    <property type="entry name" value="SGL"/>
    <property type="match status" value="1"/>
</dbReference>
<evidence type="ECO:0000256" key="4">
    <source>
        <dbReference type="ARBA" id="ARBA00001946"/>
    </source>
</evidence>
<keyword evidence="15" id="KW-0812">Transmembrane</keyword>
<protein>
    <recommendedName>
        <fullName evidence="9">Regucalcin</fullName>
        <ecNumber evidence="8">3.1.1.17</ecNumber>
    </recommendedName>
    <alternativeName>
        <fullName evidence="14">Gluconolactonase</fullName>
    </alternativeName>
</protein>
<comment type="caution">
    <text evidence="17">The sequence shown here is derived from an EMBL/GenBank/DDBJ whole genome shotgun (WGS) entry which is preliminary data.</text>
</comment>
<evidence type="ECO:0000256" key="9">
    <source>
        <dbReference type="ARBA" id="ARBA00016808"/>
    </source>
</evidence>
<comment type="similarity">
    <text evidence="7">Belongs to the SMP-30/CGR1 family.</text>
</comment>
<proteinExistence type="inferred from homology"/>
<dbReference type="EMBL" id="JARBHB010000003">
    <property type="protein sequence ID" value="KAJ8888250.1"/>
    <property type="molecule type" value="Genomic_DNA"/>
</dbReference>
<gene>
    <name evidence="17" type="ORF">PR048_007737</name>
</gene>
<dbReference type="PANTHER" id="PTHR10907:SF47">
    <property type="entry name" value="REGUCALCIN"/>
    <property type="match status" value="1"/>
</dbReference>
<keyword evidence="13" id="KW-0106">Calcium</keyword>
<comment type="subcellular location">
    <subcellularLocation>
        <location evidence="6">Cytoplasm</location>
    </subcellularLocation>
</comment>
<keyword evidence="10" id="KW-0963">Cytoplasm</keyword>
<evidence type="ECO:0000256" key="15">
    <source>
        <dbReference type="SAM" id="Phobius"/>
    </source>
</evidence>
<dbReference type="PRINTS" id="PR01790">
    <property type="entry name" value="SMP30FAMILY"/>
</dbReference>
<keyword evidence="15" id="KW-1133">Transmembrane helix</keyword>
<organism evidence="17 18">
    <name type="scientific">Dryococelus australis</name>
    <dbReference type="NCBI Taxonomy" id="614101"/>
    <lineage>
        <taxon>Eukaryota</taxon>
        <taxon>Metazoa</taxon>
        <taxon>Ecdysozoa</taxon>
        <taxon>Arthropoda</taxon>
        <taxon>Hexapoda</taxon>
        <taxon>Insecta</taxon>
        <taxon>Pterygota</taxon>
        <taxon>Neoptera</taxon>
        <taxon>Polyneoptera</taxon>
        <taxon>Phasmatodea</taxon>
        <taxon>Verophasmatodea</taxon>
        <taxon>Anareolatae</taxon>
        <taxon>Phasmatidae</taxon>
        <taxon>Eurycanthinae</taxon>
        <taxon>Dryococelus</taxon>
    </lineage>
</organism>
<dbReference type="PRINTS" id="PR01791">
    <property type="entry name" value="REGUCALCIN"/>
</dbReference>
<accession>A0ABQ9HW14</accession>
<comment type="cofactor">
    <cofactor evidence="4">
        <name>Mg(2+)</name>
        <dbReference type="ChEBI" id="CHEBI:18420"/>
    </cofactor>
</comment>
<evidence type="ECO:0000256" key="11">
    <source>
        <dbReference type="ARBA" id="ARBA00022723"/>
    </source>
</evidence>
<feature type="transmembrane region" description="Helical" evidence="15">
    <location>
        <begin position="12"/>
        <end position="34"/>
    </location>
</feature>